<proteinExistence type="predicted"/>
<reference evidence="2" key="1">
    <citation type="submission" date="2022-10" db="EMBL/GenBank/DDBJ databases">
        <title>Puccinia triticina Genome sequencing and assembly.</title>
        <authorList>
            <person name="Li C."/>
        </authorList>
    </citation>
    <scope>NUCLEOTIDE SEQUENCE</scope>
    <source>
        <strain evidence="2">Pt15</strain>
    </source>
</reference>
<gene>
    <name evidence="2" type="ORF">PtA15_5A475</name>
</gene>
<dbReference type="RefSeq" id="XP_053020457.1">
    <property type="nucleotide sequence ID" value="XM_053169240.1"/>
</dbReference>
<accession>A0ABY7CLN0</accession>
<dbReference type="EMBL" id="CP110425">
    <property type="protein sequence ID" value="WAQ84902.1"/>
    <property type="molecule type" value="Genomic_DNA"/>
</dbReference>
<organism evidence="2 3">
    <name type="scientific">Puccinia triticina</name>
    <dbReference type="NCBI Taxonomy" id="208348"/>
    <lineage>
        <taxon>Eukaryota</taxon>
        <taxon>Fungi</taxon>
        <taxon>Dikarya</taxon>
        <taxon>Basidiomycota</taxon>
        <taxon>Pucciniomycotina</taxon>
        <taxon>Pucciniomycetes</taxon>
        <taxon>Pucciniales</taxon>
        <taxon>Pucciniaceae</taxon>
        <taxon>Puccinia</taxon>
    </lineage>
</organism>
<protein>
    <submittedName>
        <fullName evidence="2">Uncharacterized protein</fullName>
    </submittedName>
</protein>
<evidence type="ECO:0000313" key="3">
    <source>
        <dbReference type="Proteomes" id="UP001164743"/>
    </source>
</evidence>
<evidence type="ECO:0000256" key="1">
    <source>
        <dbReference type="SAM" id="MobiDB-lite"/>
    </source>
</evidence>
<keyword evidence="3" id="KW-1185">Reference proteome</keyword>
<name>A0ABY7CLN0_9BASI</name>
<sequence>MGPLTLHESTALLNASPPAAALKNNANKPSLRLLKKLLRTITRLLKRPYRKPRCRRRFIKKLRLNHALHALKHRSTIPSVNLLKACRPKLRLQIGNLRLVELISLPCYNSAAQTTAPVDDPKTPLSCHISLADPSAPPPPEENITADCEGISTSFPTENSAHTVPEHPPHPPLAPLSPSPNSSLNTNPHFIQAVKSQFVFEYATQMHHRIRFLLSRSNLLLQDRQEYFNNVLRHKENL</sequence>
<dbReference type="Proteomes" id="UP001164743">
    <property type="component" value="Chromosome 5A"/>
</dbReference>
<evidence type="ECO:0000313" key="2">
    <source>
        <dbReference type="EMBL" id="WAQ84902.1"/>
    </source>
</evidence>
<dbReference type="GeneID" id="77810135"/>
<feature type="region of interest" description="Disordered" evidence="1">
    <location>
        <begin position="156"/>
        <end position="184"/>
    </location>
</feature>